<feature type="domain" description="CinA C-terminal" evidence="1">
    <location>
        <begin position="13"/>
        <end position="168"/>
    </location>
</feature>
<dbReference type="InterPro" id="IPR008136">
    <property type="entry name" value="CinA_C"/>
</dbReference>
<dbReference type="SUPFAM" id="SSF142433">
    <property type="entry name" value="CinA-like"/>
    <property type="match status" value="1"/>
</dbReference>
<dbReference type="EMBL" id="CP046883">
    <property type="protein sequence ID" value="QNH96135.1"/>
    <property type="molecule type" value="Genomic_DNA"/>
</dbReference>
<evidence type="ECO:0000313" key="3">
    <source>
        <dbReference type="Proteomes" id="UP000515275"/>
    </source>
</evidence>
<dbReference type="GO" id="GO:0016787">
    <property type="term" value="F:hydrolase activity"/>
    <property type="evidence" value="ECO:0007669"/>
    <property type="project" value="UniProtKB-KW"/>
</dbReference>
<reference evidence="2 3" key="1">
    <citation type="submission" date="2019-12" db="EMBL/GenBank/DDBJ databases">
        <title>Corynebacterium sp. nov., isolated from feces of the Anser Albifrons in China.</title>
        <authorList>
            <person name="Liu Q."/>
        </authorList>
    </citation>
    <scope>NUCLEOTIDE SEQUENCE [LARGE SCALE GENOMIC DNA]</scope>
    <source>
        <strain evidence="2 3">23H37-10</strain>
    </source>
</reference>
<protein>
    <submittedName>
        <fullName evidence="2">Nicotinamide-nucleotide amidohydrolase family protein</fullName>
    </submittedName>
</protein>
<proteinExistence type="predicted"/>
<gene>
    <name evidence="2" type="ORF">GP473_05215</name>
</gene>
<dbReference type="Pfam" id="PF02464">
    <property type="entry name" value="CinA"/>
    <property type="match status" value="1"/>
</dbReference>
<evidence type="ECO:0000313" key="2">
    <source>
        <dbReference type="EMBL" id="QNH96135.1"/>
    </source>
</evidence>
<evidence type="ECO:0000259" key="1">
    <source>
        <dbReference type="Pfam" id="PF02464"/>
    </source>
</evidence>
<dbReference type="RefSeq" id="WP_186276655.1">
    <property type="nucleotide sequence ID" value="NZ_CP046883.1"/>
</dbReference>
<accession>A0A7G7YNR5</accession>
<sequence>MNLSEQLRNQGRSLSRELVQLCRAKGLTVATAESLTAGLCAATIADIPGASSVLRGGLVVYATELKHDLAGVSASLLKQVGAVDPGVAIELAAGAARRCGADLGLGLTGVAGPDPQDGHPVGDVFIGVSYRGEGGVYTMCASQRADSMDSESARQVIRLQAVNEALVAALRTIKS</sequence>
<dbReference type="InterPro" id="IPR036653">
    <property type="entry name" value="CinA-like_C"/>
</dbReference>
<keyword evidence="3" id="KW-1185">Reference proteome</keyword>
<dbReference type="AlphaFoldDB" id="A0A7G7YNR5"/>
<dbReference type="Gene3D" id="3.90.950.20">
    <property type="entry name" value="CinA-like"/>
    <property type="match status" value="1"/>
</dbReference>
<dbReference type="NCBIfam" id="TIGR00199">
    <property type="entry name" value="PncC_domain"/>
    <property type="match status" value="1"/>
</dbReference>
<name>A0A7G7YNR5_9CORY</name>
<dbReference type="KEGG" id="cans:GP473_05215"/>
<dbReference type="Proteomes" id="UP000515275">
    <property type="component" value="Chromosome"/>
</dbReference>
<keyword evidence="2" id="KW-0378">Hydrolase</keyword>
<organism evidence="2 3">
    <name type="scientific">Corynebacterium anserum</name>
    <dbReference type="NCBI Taxonomy" id="2684406"/>
    <lineage>
        <taxon>Bacteria</taxon>
        <taxon>Bacillati</taxon>
        <taxon>Actinomycetota</taxon>
        <taxon>Actinomycetes</taxon>
        <taxon>Mycobacteriales</taxon>
        <taxon>Corynebacteriaceae</taxon>
        <taxon>Corynebacterium</taxon>
    </lineage>
</organism>